<dbReference type="Proteomes" id="UP000642938">
    <property type="component" value="Unassembled WGS sequence"/>
</dbReference>
<sequence length="456" mass="50108">MKNLYQIGLVSVAFSLSVLSCKKANQSADSADTLSLKNKLTATGPVSALVAPVTQTYTENVGSQAVANRLIQSNHNEMLPTGYYVAANDSIYVTVAQTSGTRLPQLVLGTPFRDNIRPVRTYYTLQVGLNKIKADQYGGMAWVKYVSSATPAASASLSFGKGFKPVPYFKKNVTSNADWITMLDSLSNVPDVIIETSRAIVVARKDDAITYKSDDQQAISNKIDQIIEAEDAFSGIDGTTSLHTAGPYKYLITVRDPANSGDYMAAGIGIFYVRSLTYRILQNANISGVSGWGLWHEVGHIHQQAPWTWTGLTEVTVNLYSLAAERYFGVTPSRMNRDGKWASVDNYFSIAQANRNFNGTVANANDTRLGMFYQLWLKYGDSFYITLHKQTRTENPSLANDAAKMRYFMLKACTISGNDLSDFFKKWGLPVTQSVYDEIAALALPAPAVDLTTLRD</sequence>
<dbReference type="PROSITE" id="PS51723">
    <property type="entry name" value="PEPTIDASE_M60"/>
    <property type="match status" value="1"/>
</dbReference>
<dbReference type="Proteomes" id="UP000532273">
    <property type="component" value="Unassembled WGS sequence"/>
</dbReference>
<dbReference type="PANTHER" id="PTHR15730">
    <property type="entry name" value="EXPERIMENTAL AUTOIMMUNE PROSTATITIS ANTIGEN 2-RELATED"/>
    <property type="match status" value="1"/>
</dbReference>
<dbReference type="AlphaFoldDB" id="A0A7W6P471"/>
<dbReference type="InterPro" id="IPR031161">
    <property type="entry name" value="Peptidase_M60_dom"/>
</dbReference>
<keyword evidence="5" id="KW-1185">Reference proteome</keyword>
<dbReference type="Gene3D" id="1.10.390.30">
    <property type="entry name" value="Peptidase M60, enhancin-like domain 3"/>
    <property type="match status" value="1"/>
</dbReference>
<reference evidence="5" key="2">
    <citation type="journal article" date="2019" name="Int. J. Syst. Evol. Microbiol.">
        <title>The Global Catalogue of Microorganisms (GCM) 10K type strain sequencing project: providing services to taxonomists for standard genome sequencing and annotation.</title>
        <authorList>
            <consortium name="The Broad Institute Genomics Platform"/>
            <consortium name="The Broad Institute Genome Sequencing Center for Infectious Disease"/>
            <person name="Wu L."/>
            <person name="Ma J."/>
        </authorList>
    </citation>
    <scope>NUCLEOTIDE SEQUENCE [LARGE SCALE GENOMIC DNA]</scope>
    <source>
        <strain evidence="5">CGMCC 1.15287</strain>
    </source>
</reference>
<feature type="domain" description="Peptidase M60" evidence="1">
    <location>
        <begin position="76"/>
        <end position="380"/>
    </location>
</feature>
<evidence type="ECO:0000313" key="4">
    <source>
        <dbReference type="Proteomes" id="UP000532273"/>
    </source>
</evidence>
<comment type="caution">
    <text evidence="3">The sequence shown here is derived from an EMBL/GenBank/DDBJ whole genome shotgun (WGS) entry which is preliminary data.</text>
</comment>
<accession>A0A7W6P471</accession>
<dbReference type="EMBL" id="BMHZ01000002">
    <property type="protein sequence ID" value="GGH06467.1"/>
    <property type="molecule type" value="Genomic_DNA"/>
</dbReference>
<evidence type="ECO:0000313" key="2">
    <source>
        <dbReference type="EMBL" id="GGH06467.1"/>
    </source>
</evidence>
<proteinExistence type="predicted"/>
<dbReference type="PANTHER" id="PTHR15730:SF5">
    <property type="entry name" value="SI:CH211-210B2.2-RELATED"/>
    <property type="match status" value="1"/>
</dbReference>
<evidence type="ECO:0000313" key="5">
    <source>
        <dbReference type="Proteomes" id="UP000642938"/>
    </source>
</evidence>
<organism evidence="3 4">
    <name type="scientific">Pedobacter zeae</name>
    <dbReference type="NCBI Taxonomy" id="1737356"/>
    <lineage>
        <taxon>Bacteria</taxon>
        <taxon>Pseudomonadati</taxon>
        <taxon>Bacteroidota</taxon>
        <taxon>Sphingobacteriia</taxon>
        <taxon>Sphingobacteriales</taxon>
        <taxon>Sphingobacteriaceae</taxon>
        <taxon>Pedobacter</taxon>
    </lineage>
</organism>
<dbReference type="InterPro" id="IPR051244">
    <property type="entry name" value="TCAF"/>
</dbReference>
<dbReference type="Pfam" id="PF13402">
    <property type="entry name" value="Peptidase_M60"/>
    <property type="match status" value="1"/>
</dbReference>
<gene>
    <name evidence="2" type="ORF">GCM10007422_23210</name>
    <name evidence="3" type="ORF">GGQ60_001184</name>
</gene>
<name>A0A7W6P471_9SPHI</name>
<reference evidence="3 4" key="3">
    <citation type="submission" date="2020-08" db="EMBL/GenBank/DDBJ databases">
        <title>Genomic Encyclopedia of Type Strains, Phase IV (KMG-IV): sequencing the most valuable type-strain genomes for metagenomic binning, comparative biology and taxonomic classification.</title>
        <authorList>
            <person name="Goeker M."/>
        </authorList>
    </citation>
    <scope>NUCLEOTIDE SEQUENCE [LARGE SCALE GENOMIC DNA]</scope>
    <source>
        <strain evidence="3 4">DSM 100774</strain>
    </source>
</reference>
<dbReference type="PROSITE" id="PS51257">
    <property type="entry name" value="PROKAR_LIPOPROTEIN"/>
    <property type="match status" value="1"/>
</dbReference>
<dbReference type="SMART" id="SM01276">
    <property type="entry name" value="M60-like"/>
    <property type="match status" value="1"/>
</dbReference>
<dbReference type="Gene3D" id="3.40.390.80">
    <property type="entry name" value="Peptidase M60, enhancin-like domain 2"/>
    <property type="match status" value="1"/>
</dbReference>
<dbReference type="Gene3D" id="2.60.120.1250">
    <property type="entry name" value="Peptidase M60, enhancin-like domain 1"/>
    <property type="match status" value="1"/>
</dbReference>
<protein>
    <recommendedName>
        <fullName evidence="1">Peptidase M60 domain-containing protein</fullName>
    </recommendedName>
</protein>
<reference evidence="2" key="1">
    <citation type="journal article" date="2014" name="Int. J. Syst. Evol. Microbiol.">
        <title>Complete genome of a new Firmicutes species belonging to the dominant human colonic microbiota ('Ruminococcus bicirculans') reveals two chromosomes and a selective capacity to utilize plant glucans.</title>
        <authorList>
            <consortium name="NISC Comparative Sequencing Program"/>
            <person name="Wegmann U."/>
            <person name="Louis P."/>
            <person name="Goesmann A."/>
            <person name="Henrissat B."/>
            <person name="Duncan S.H."/>
            <person name="Flint H.J."/>
        </authorList>
    </citation>
    <scope>NUCLEOTIDE SEQUENCE</scope>
    <source>
        <strain evidence="2">CGMCC 1.15287</strain>
    </source>
</reference>
<evidence type="ECO:0000313" key="3">
    <source>
        <dbReference type="EMBL" id="MBB4107224.1"/>
    </source>
</evidence>
<dbReference type="RefSeq" id="WP_183760750.1">
    <property type="nucleotide sequence ID" value="NZ_BMHZ01000002.1"/>
</dbReference>
<dbReference type="InterPro" id="IPR042279">
    <property type="entry name" value="Pep_M60_3"/>
</dbReference>
<dbReference type="EMBL" id="JACIEF010000001">
    <property type="protein sequence ID" value="MBB4107224.1"/>
    <property type="molecule type" value="Genomic_DNA"/>
</dbReference>
<evidence type="ECO:0000259" key="1">
    <source>
        <dbReference type="PROSITE" id="PS51723"/>
    </source>
</evidence>
<reference evidence="2" key="4">
    <citation type="submission" date="2024-05" db="EMBL/GenBank/DDBJ databases">
        <authorList>
            <person name="Sun Q."/>
            <person name="Zhou Y."/>
        </authorList>
    </citation>
    <scope>NUCLEOTIDE SEQUENCE</scope>
    <source>
        <strain evidence="2">CGMCC 1.15287</strain>
    </source>
</reference>